<accession>A0A2N8ZGL3</accession>
<reference evidence="1 2" key="1">
    <citation type="submission" date="2017-10" db="EMBL/GenBank/DDBJ databases">
        <authorList>
            <person name="Banno H."/>
            <person name="Chua N.-H."/>
        </authorList>
    </citation>
    <scope>NUCLEOTIDE SEQUENCE [LARGE SCALE GENOMIC DNA]</scope>
    <source>
        <strain evidence="1">Vibrio tapetis CECT4600</strain>
    </source>
</reference>
<protein>
    <submittedName>
        <fullName evidence="1">Uncharacterized protein</fullName>
    </submittedName>
</protein>
<keyword evidence="2" id="KW-1185">Reference proteome</keyword>
<dbReference type="KEGG" id="vta:A3078"/>
<gene>
    <name evidence="1" type="ORF">VTAP4600_A3078</name>
</gene>
<dbReference type="AlphaFoldDB" id="A0A2N8ZGL3"/>
<proteinExistence type="predicted"/>
<dbReference type="EMBL" id="LT960611">
    <property type="protein sequence ID" value="SON51044.1"/>
    <property type="molecule type" value="Genomic_DNA"/>
</dbReference>
<evidence type="ECO:0000313" key="2">
    <source>
        <dbReference type="Proteomes" id="UP000235828"/>
    </source>
</evidence>
<name>A0A2N8ZGL3_9VIBR</name>
<sequence>MFEYWTTLLSGMGKLCRLLRGGGFRGEGEEFAMLTKKLETMKRKS</sequence>
<organism evidence="1 2">
    <name type="scientific">Vibrio tapetis subsp. tapetis</name>
    <dbReference type="NCBI Taxonomy" id="1671868"/>
    <lineage>
        <taxon>Bacteria</taxon>
        <taxon>Pseudomonadati</taxon>
        <taxon>Pseudomonadota</taxon>
        <taxon>Gammaproteobacteria</taxon>
        <taxon>Vibrionales</taxon>
        <taxon>Vibrionaceae</taxon>
        <taxon>Vibrio</taxon>
    </lineage>
</organism>
<evidence type="ECO:0000313" key="1">
    <source>
        <dbReference type="EMBL" id="SON51044.1"/>
    </source>
</evidence>
<dbReference type="Proteomes" id="UP000235828">
    <property type="component" value="Chromosome A"/>
</dbReference>